<keyword evidence="5" id="KW-0411">Iron-sulfur</keyword>
<keyword evidence="1" id="KW-0479">Metal-binding</keyword>
<dbReference type="HAMAP" id="MF_02040">
    <property type="entry name" value="Mrp_NBP35"/>
    <property type="match status" value="1"/>
</dbReference>
<dbReference type="Gene3D" id="3.30.300.130">
    <property type="entry name" value="Fe-S cluster assembly (FSCA)"/>
    <property type="match status" value="1"/>
</dbReference>
<feature type="domain" description="MIP18 family-like" evidence="6">
    <location>
        <begin position="4"/>
        <end position="75"/>
    </location>
</feature>
<evidence type="ECO:0000313" key="7">
    <source>
        <dbReference type="EMBL" id="VAX15849.1"/>
    </source>
</evidence>
<dbReference type="PROSITE" id="PS01215">
    <property type="entry name" value="MRP"/>
    <property type="match status" value="1"/>
</dbReference>
<dbReference type="InterPro" id="IPR027417">
    <property type="entry name" value="P-loop_NTPase"/>
</dbReference>
<reference evidence="7" key="1">
    <citation type="submission" date="2018-06" db="EMBL/GenBank/DDBJ databases">
        <authorList>
            <person name="Zhirakovskaya E."/>
        </authorList>
    </citation>
    <scope>NUCLEOTIDE SEQUENCE</scope>
</reference>
<keyword evidence="2" id="KW-0547">Nucleotide-binding</keyword>
<keyword evidence="3" id="KW-0067">ATP-binding</keyword>
<dbReference type="InterPro" id="IPR000808">
    <property type="entry name" value="Mrp-like_CS"/>
</dbReference>
<evidence type="ECO:0000256" key="5">
    <source>
        <dbReference type="ARBA" id="ARBA00023014"/>
    </source>
</evidence>
<dbReference type="CDD" id="cd02037">
    <property type="entry name" value="Mrp_NBP35"/>
    <property type="match status" value="1"/>
</dbReference>
<organism evidence="7">
    <name type="scientific">hydrothermal vent metagenome</name>
    <dbReference type="NCBI Taxonomy" id="652676"/>
    <lineage>
        <taxon>unclassified sequences</taxon>
        <taxon>metagenomes</taxon>
        <taxon>ecological metagenomes</taxon>
    </lineage>
</organism>
<dbReference type="InterPro" id="IPR019591">
    <property type="entry name" value="Mrp/NBP35_ATP-bd"/>
</dbReference>
<dbReference type="GO" id="GO:0046872">
    <property type="term" value="F:metal ion binding"/>
    <property type="evidence" value="ECO:0007669"/>
    <property type="project" value="UniProtKB-KW"/>
</dbReference>
<dbReference type="InterPro" id="IPR044304">
    <property type="entry name" value="NUBPL-like"/>
</dbReference>
<dbReference type="FunFam" id="3.40.50.300:FF:001119">
    <property type="entry name" value="Iron-sulfur cluster carrier protein"/>
    <property type="match status" value="1"/>
</dbReference>
<evidence type="ECO:0000259" key="6">
    <source>
        <dbReference type="Pfam" id="PF01883"/>
    </source>
</evidence>
<keyword evidence="4" id="KW-0408">Iron</keyword>
<accession>A0A3B1BCC6</accession>
<dbReference type="PANTHER" id="PTHR42961:SF2">
    <property type="entry name" value="IRON-SULFUR PROTEIN NUBPL"/>
    <property type="match status" value="1"/>
</dbReference>
<dbReference type="InterPro" id="IPR034904">
    <property type="entry name" value="FSCA_dom_sf"/>
</dbReference>
<dbReference type="Pfam" id="PF10609">
    <property type="entry name" value="ParA"/>
    <property type="match status" value="1"/>
</dbReference>
<evidence type="ECO:0000256" key="4">
    <source>
        <dbReference type="ARBA" id="ARBA00023004"/>
    </source>
</evidence>
<dbReference type="Gene3D" id="3.40.50.300">
    <property type="entry name" value="P-loop containing nucleotide triphosphate hydrolases"/>
    <property type="match status" value="1"/>
</dbReference>
<dbReference type="GO" id="GO:0140663">
    <property type="term" value="F:ATP-dependent FeS chaperone activity"/>
    <property type="evidence" value="ECO:0007669"/>
    <property type="project" value="InterPro"/>
</dbReference>
<dbReference type="SUPFAM" id="SSF117916">
    <property type="entry name" value="Fe-S cluster assembly (FSCA) domain-like"/>
    <property type="match status" value="1"/>
</dbReference>
<evidence type="ECO:0000256" key="3">
    <source>
        <dbReference type="ARBA" id="ARBA00022840"/>
    </source>
</evidence>
<dbReference type="InterPro" id="IPR002744">
    <property type="entry name" value="MIP18-like"/>
</dbReference>
<dbReference type="PANTHER" id="PTHR42961">
    <property type="entry name" value="IRON-SULFUR PROTEIN NUBPL"/>
    <property type="match status" value="1"/>
</dbReference>
<dbReference type="GO" id="GO:0005524">
    <property type="term" value="F:ATP binding"/>
    <property type="evidence" value="ECO:0007669"/>
    <property type="project" value="UniProtKB-KW"/>
</dbReference>
<dbReference type="GO" id="GO:0016226">
    <property type="term" value="P:iron-sulfur cluster assembly"/>
    <property type="evidence" value="ECO:0007669"/>
    <property type="project" value="InterPro"/>
</dbReference>
<protein>
    <submittedName>
        <fullName evidence="7">[4Fe-4S] cluster assembly scaffold protein Mrp (=ApbC)</fullName>
    </submittedName>
</protein>
<evidence type="ECO:0000256" key="1">
    <source>
        <dbReference type="ARBA" id="ARBA00022723"/>
    </source>
</evidence>
<dbReference type="SUPFAM" id="SSF52540">
    <property type="entry name" value="P-loop containing nucleoside triphosphate hydrolases"/>
    <property type="match status" value="1"/>
</dbReference>
<gene>
    <name evidence="7" type="ORF">MNBD_NITROSPINAE02-1255</name>
</gene>
<dbReference type="GO" id="GO:0051539">
    <property type="term" value="F:4 iron, 4 sulfur cluster binding"/>
    <property type="evidence" value="ECO:0007669"/>
    <property type="project" value="TreeGrafter"/>
</dbReference>
<dbReference type="EMBL" id="UOGE01000002">
    <property type="protein sequence ID" value="VAX15849.1"/>
    <property type="molecule type" value="Genomic_DNA"/>
</dbReference>
<dbReference type="InterPro" id="IPR033756">
    <property type="entry name" value="YlxH/NBP35"/>
</dbReference>
<name>A0A3B1BCC6_9ZZZZ</name>
<evidence type="ECO:0000256" key="2">
    <source>
        <dbReference type="ARBA" id="ARBA00022741"/>
    </source>
</evidence>
<sequence>MSIKEKALEALKSVNYPGFSKDIVSLGAVEEIESSPGLLKVKMRPISGADEKALEALAERIHKALGDVAESGEIEIAFGNQDAPKHEPHQGEGENVFVRKQIAGVKRVIPVISGKGGVGKSTVAVNIAHTLAKLGNKVGLLDLDIFGPSTHRMLGVKDRLLAHDNKITPSEAHGIKLVSVGMAVEEDEALVMRGPMVMKLINDLLNNVSWGELDYLIVDMPPGTGDVPLSLAQQIAISGAVVVTTPQDISLIDVRRAVAMFVKTETRILGLIENMSYYRCDNCGDVAHIFGSEGGAREAARLKLPLLGKIPLTKTICEGAEAGAPIFAGEENAELAKVFEEIAGKIVTAVNAEEAGSTP</sequence>
<dbReference type="AlphaFoldDB" id="A0A3B1BCC6"/>
<proteinExistence type="inferred from homology"/>
<dbReference type="Pfam" id="PF01883">
    <property type="entry name" value="FeS_assembly_P"/>
    <property type="match status" value="1"/>
</dbReference>